<evidence type="ECO:0000313" key="2">
    <source>
        <dbReference type="EMBL" id="ODV74616.1"/>
    </source>
</evidence>
<dbReference type="EMBL" id="KV453927">
    <property type="protein sequence ID" value="ODV74616.1"/>
    <property type="molecule type" value="Genomic_DNA"/>
</dbReference>
<dbReference type="AlphaFoldDB" id="A0A1E4S512"/>
<dbReference type="GeneID" id="30988871"/>
<feature type="transmembrane region" description="Helical" evidence="1">
    <location>
        <begin position="145"/>
        <end position="173"/>
    </location>
</feature>
<proteinExistence type="predicted"/>
<dbReference type="OrthoDB" id="3980750at2759"/>
<evidence type="ECO:0000313" key="3">
    <source>
        <dbReference type="Proteomes" id="UP000094389"/>
    </source>
</evidence>
<gene>
    <name evidence="2" type="ORF">CYBJADRAFT_166413</name>
</gene>
<accession>A0A1E4S512</accession>
<organism evidence="2 3">
    <name type="scientific">Cyberlindnera jadinii (strain ATCC 18201 / CBS 1600 / BCRC 20928 / JCM 3617 / NBRC 0987 / NRRL Y-1542)</name>
    <name type="common">Torula yeast</name>
    <name type="synonym">Candida utilis</name>
    <dbReference type="NCBI Taxonomy" id="983966"/>
    <lineage>
        <taxon>Eukaryota</taxon>
        <taxon>Fungi</taxon>
        <taxon>Dikarya</taxon>
        <taxon>Ascomycota</taxon>
        <taxon>Saccharomycotina</taxon>
        <taxon>Saccharomycetes</taxon>
        <taxon>Phaffomycetales</taxon>
        <taxon>Phaffomycetaceae</taxon>
        <taxon>Cyberlindnera</taxon>
    </lineage>
</organism>
<name>A0A1E4S512_CYBJN</name>
<dbReference type="OMA" id="SNDIFED"/>
<sequence>MPIFDYFQSTDPYELDEEERTLLVQLLQEAEENGGLEPQLNNLMNNYRVQGLEEERGSAQKLMDALLFAILPVLFVKILSNLLSAATYSNDIFEDIVRFQSIGITDLPNHTDECLINYFATVFIEECGSAIDLVKWEDMFKWGIVVLYLTYSLLVASYMVFAFVFYFMCLVLTTSRRWGELHKLVLNVLRGESGVF</sequence>
<reference evidence="2 3" key="1">
    <citation type="journal article" date="2016" name="Proc. Natl. Acad. Sci. U.S.A.">
        <title>Comparative genomics of biotechnologically important yeasts.</title>
        <authorList>
            <person name="Riley R."/>
            <person name="Haridas S."/>
            <person name="Wolfe K.H."/>
            <person name="Lopes M.R."/>
            <person name="Hittinger C.T."/>
            <person name="Goeker M."/>
            <person name="Salamov A.A."/>
            <person name="Wisecaver J.H."/>
            <person name="Long T.M."/>
            <person name="Calvey C.H."/>
            <person name="Aerts A.L."/>
            <person name="Barry K.W."/>
            <person name="Choi C."/>
            <person name="Clum A."/>
            <person name="Coughlan A.Y."/>
            <person name="Deshpande S."/>
            <person name="Douglass A.P."/>
            <person name="Hanson S.J."/>
            <person name="Klenk H.-P."/>
            <person name="LaButti K.M."/>
            <person name="Lapidus A."/>
            <person name="Lindquist E.A."/>
            <person name="Lipzen A.M."/>
            <person name="Meier-Kolthoff J.P."/>
            <person name="Ohm R.A."/>
            <person name="Otillar R.P."/>
            <person name="Pangilinan J.L."/>
            <person name="Peng Y."/>
            <person name="Rokas A."/>
            <person name="Rosa C.A."/>
            <person name="Scheuner C."/>
            <person name="Sibirny A.A."/>
            <person name="Slot J.C."/>
            <person name="Stielow J.B."/>
            <person name="Sun H."/>
            <person name="Kurtzman C.P."/>
            <person name="Blackwell M."/>
            <person name="Grigoriev I.V."/>
            <person name="Jeffries T.W."/>
        </authorList>
    </citation>
    <scope>NUCLEOTIDE SEQUENCE [LARGE SCALE GENOMIC DNA]</scope>
    <source>
        <strain evidence="3">ATCC 18201 / CBS 1600 / BCRC 20928 / JCM 3617 / NBRC 0987 / NRRL Y-1542</strain>
    </source>
</reference>
<dbReference type="RefSeq" id="XP_020071655.1">
    <property type="nucleotide sequence ID" value="XM_020214475.1"/>
</dbReference>
<evidence type="ECO:0000256" key="1">
    <source>
        <dbReference type="SAM" id="Phobius"/>
    </source>
</evidence>
<feature type="transmembrane region" description="Helical" evidence="1">
    <location>
        <begin position="65"/>
        <end position="88"/>
    </location>
</feature>
<keyword evidence="1" id="KW-1133">Transmembrane helix</keyword>
<keyword evidence="1" id="KW-0812">Transmembrane</keyword>
<dbReference type="Proteomes" id="UP000094389">
    <property type="component" value="Unassembled WGS sequence"/>
</dbReference>
<keyword evidence="3" id="KW-1185">Reference proteome</keyword>
<keyword evidence="1" id="KW-0472">Membrane</keyword>
<protein>
    <submittedName>
        <fullName evidence="2">Uncharacterized protein</fullName>
    </submittedName>
</protein>